<proteinExistence type="predicted"/>
<name>A0A9W6ZV27_9STRA</name>
<evidence type="ECO:0000313" key="2">
    <source>
        <dbReference type="Proteomes" id="UP001165085"/>
    </source>
</evidence>
<dbReference type="EMBL" id="BRXY01000056">
    <property type="protein sequence ID" value="GMH58921.1"/>
    <property type="molecule type" value="Genomic_DNA"/>
</dbReference>
<keyword evidence="2" id="KW-1185">Reference proteome</keyword>
<dbReference type="AlphaFoldDB" id="A0A9W6ZV27"/>
<sequence length="521" mass="58576">MLSICTGRKGKNARSYPTSLSLINLEIRQSFHTVLTQITTRWSSITSYNLLSVSTESKNESKAIKLQRRSLLSLLSLLYDLILKCIVKKGGIEGYEILVCSVFQHIVCFGGSKGEGLLRIGEKHGTFVKKAIDNFVQRGVVKKEIGEVWRKQFSVQEGEKIGEEGGEDIKVKKDPQNPTTNTTITLHPPGSIGHHRSLLFSLPPPTSPPPRSPSCLPLIHLLLPFKPSLSSSKVTALTSYFFNVLLNAGKIRDKIVEAVMASYVLAVKSCEVGFRIYTMIVDQKIIKGVKDIEGVELPNDEELKLEFPEYDPNFEVKEGSSVPPIVWKDGKLYRQSKPMPPSTTFQLHPLPHNPVALPNLISAYEYTLLTLLNFQNDVRSYLPNYYIQHKLIAKTIPSSTLQKAREYIKSPSFLSLGITSFNDPVNIFLAVCSYVSSTPPEKYSELLQCSTPLISCYTSHLKSSMPYTSLHSFVKSQQSKNRDDMKKIIETNIGTDVPEEVRERLINKRITEESRKKRKLV</sequence>
<protein>
    <submittedName>
        <fullName evidence="1">Uncharacterized protein</fullName>
    </submittedName>
</protein>
<reference evidence="2" key="1">
    <citation type="journal article" date="2023" name="Commun. Biol.">
        <title>Genome analysis of Parmales, the sister group of diatoms, reveals the evolutionary specialization of diatoms from phago-mixotrophs to photoautotrophs.</title>
        <authorList>
            <person name="Ban H."/>
            <person name="Sato S."/>
            <person name="Yoshikawa S."/>
            <person name="Yamada K."/>
            <person name="Nakamura Y."/>
            <person name="Ichinomiya M."/>
            <person name="Sato N."/>
            <person name="Blanc-Mathieu R."/>
            <person name="Endo H."/>
            <person name="Kuwata A."/>
            <person name="Ogata H."/>
        </authorList>
    </citation>
    <scope>NUCLEOTIDE SEQUENCE [LARGE SCALE GENOMIC DNA]</scope>
    <source>
        <strain evidence="2">NIES 3701</strain>
    </source>
</reference>
<dbReference type="Proteomes" id="UP001165085">
    <property type="component" value="Unassembled WGS sequence"/>
</dbReference>
<dbReference type="OrthoDB" id="10436239at2759"/>
<gene>
    <name evidence="1" type="ORF">TrST_g10243</name>
</gene>
<accession>A0A9W6ZV27</accession>
<organism evidence="1 2">
    <name type="scientific">Triparma strigata</name>
    <dbReference type="NCBI Taxonomy" id="1606541"/>
    <lineage>
        <taxon>Eukaryota</taxon>
        <taxon>Sar</taxon>
        <taxon>Stramenopiles</taxon>
        <taxon>Ochrophyta</taxon>
        <taxon>Bolidophyceae</taxon>
        <taxon>Parmales</taxon>
        <taxon>Triparmaceae</taxon>
        <taxon>Triparma</taxon>
    </lineage>
</organism>
<evidence type="ECO:0000313" key="1">
    <source>
        <dbReference type="EMBL" id="GMH58921.1"/>
    </source>
</evidence>
<comment type="caution">
    <text evidence="1">The sequence shown here is derived from an EMBL/GenBank/DDBJ whole genome shotgun (WGS) entry which is preliminary data.</text>
</comment>